<dbReference type="AlphaFoldDB" id="A0A0P9DW41"/>
<dbReference type="Pfam" id="PF06722">
    <property type="entry name" value="EryCIII-like_C"/>
    <property type="match status" value="1"/>
</dbReference>
<dbReference type="InterPro" id="IPR004276">
    <property type="entry name" value="GlycoTrans_28_N"/>
</dbReference>
<dbReference type="EMBL" id="LJCR01000078">
    <property type="protein sequence ID" value="KPV54302.1"/>
    <property type="molecule type" value="Genomic_DNA"/>
</dbReference>
<dbReference type="GO" id="GO:0008194">
    <property type="term" value="F:UDP-glycosyltransferase activity"/>
    <property type="evidence" value="ECO:0007669"/>
    <property type="project" value="InterPro"/>
</dbReference>
<name>A0A0P9DW41_9CHLR</name>
<gene>
    <name evidence="3" type="ORF">SE17_04600</name>
</gene>
<dbReference type="Proteomes" id="UP000050509">
    <property type="component" value="Unassembled WGS sequence"/>
</dbReference>
<dbReference type="CDD" id="cd03784">
    <property type="entry name" value="GT1_Gtf-like"/>
    <property type="match status" value="1"/>
</dbReference>
<dbReference type="PANTHER" id="PTHR48050:SF13">
    <property type="entry name" value="STEROL 3-BETA-GLUCOSYLTRANSFERASE UGT80A2"/>
    <property type="match status" value="1"/>
</dbReference>
<dbReference type="PANTHER" id="PTHR48050">
    <property type="entry name" value="STEROL 3-BETA-GLUCOSYLTRANSFERASE"/>
    <property type="match status" value="1"/>
</dbReference>
<dbReference type="Gene3D" id="3.40.50.2000">
    <property type="entry name" value="Glycogen Phosphorylase B"/>
    <property type="match status" value="2"/>
</dbReference>
<dbReference type="InterPro" id="IPR050426">
    <property type="entry name" value="Glycosyltransferase_28"/>
</dbReference>
<proteinExistence type="predicted"/>
<dbReference type="InterPro" id="IPR010610">
    <property type="entry name" value="EryCIII-like_C"/>
</dbReference>
<organism evidence="3 4">
    <name type="scientific">Kouleothrix aurantiaca</name>
    <dbReference type="NCBI Taxonomy" id="186479"/>
    <lineage>
        <taxon>Bacteria</taxon>
        <taxon>Bacillati</taxon>
        <taxon>Chloroflexota</taxon>
        <taxon>Chloroflexia</taxon>
        <taxon>Chloroflexales</taxon>
        <taxon>Roseiflexineae</taxon>
        <taxon>Roseiflexaceae</taxon>
        <taxon>Kouleothrix</taxon>
    </lineage>
</organism>
<dbReference type="GO" id="GO:0033072">
    <property type="term" value="P:vancomycin biosynthetic process"/>
    <property type="evidence" value="ECO:0007669"/>
    <property type="project" value="UniProtKB-ARBA"/>
</dbReference>
<keyword evidence="4" id="KW-1185">Reference proteome</keyword>
<dbReference type="SUPFAM" id="SSF53756">
    <property type="entry name" value="UDP-Glycosyltransferase/glycogen phosphorylase"/>
    <property type="match status" value="1"/>
</dbReference>
<keyword evidence="3" id="KW-0808">Transferase</keyword>
<evidence type="ECO:0000259" key="2">
    <source>
        <dbReference type="Pfam" id="PF06722"/>
    </source>
</evidence>
<evidence type="ECO:0000313" key="4">
    <source>
        <dbReference type="Proteomes" id="UP000050509"/>
    </source>
</evidence>
<dbReference type="Pfam" id="PF03033">
    <property type="entry name" value="Glyco_transf_28"/>
    <property type="match status" value="1"/>
</dbReference>
<reference evidence="3 4" key="1">
    <citation type="submission" date="2015-09" db="EMBL/GenBank/DDBJ databases">
        <title>Draft genome sequence of Kouleothrix aurantiaca JCM 19913.</title>
        <authorList>
            <person name="Hemp J."/>
        </authorList>
    </citation>
    <scope>NUCLEOTIDE SEQUENCE [LARGE SCALE GENOMIC DNA]</scope>
    <source>
        <strain evidence="3 4">COM-B</strain>
    </source>
</reference>
<accession>A0A0P9DW41</accession>
<comment type="caution">
    <text evidence="3">The sequence shown here is derived from an EMBL/GenBank/DDBJ whole genome shotgun (WGS) entry which is preliminary data.</text>
</comment>
<sequence length="422" mass="45431">MQITIIAGGSRGDVQPYVALGIGLKEAGHTVRILAPRDYHDLISSYGLEFFDMGGGAMAMAQSQIQDIVEQGNILKILSATGKGAQQLALDSARQGLLACHGSDLILAGFAGLSNGLALAEKLNIPFFQAHLMPFTPSSEFPSVLTPRIPQTPFTRWANNLSHRLAQQMMWQMLRSADTTARTQVLAMKPAPFWGPFASLQREAQPIIYGYSRHVIAPPADWPATNHVTGYWFLEPPAGWVPPGDLAAFLQAGPPPVYIGFGSMLSRKPEEATELVLKALKRTGQRAILSSGWGGLQGDNLPETMMMVGSVPHSWLFPQMAAVVHHGGAGTTGAGLAAGIPSIITPFFGDQPFWGQRVHALGVGPRPIPRRYLSVDNLAEAIRLAISDRTMQKNAATLGERIRAENGVAHAIAVVERLSMKK</sequence>
<dbReference type="GO" id="GO:0016758">
    <property type="term" value="F:hexosyltransferase activity"/>
    <property type="evidence" value="ECO:0007669"/>
    <property type="project" value="InterPro"/>
</dbReference>
<dbReference type="PATRIC" id="fig|186479.3.peg.10144"/>
<feature type="domain" description="Glycosyltransferase family 28 N-terminal" evidence="1">
    <location>
        <begin position="3"/>
        <end position="141"/>
    </location>
</feature>
<protein>
    <submittedName>
        <fullName evidence="3">Glycosyl transferase</fullName>
    </submittedName>
</protein>
<dbReference type="InterPro" id="IPR002213">
    <property type="entry name" value="UDP_glucos_trans"/>
</dbReference>
<feature type="domain" description="Erythromycin biosynthesis protein CIII-like C-terminal" evidence="2">
    <location>
        <begin position="299"/>
        <end position="404"/>
    </location>
</feature>
<dbReference type="GO" id="GO:0005975">
    <property type="term" value="P:carbohydrate metabolic process"/>
    <property type="evidence" value="ECO:0007669"/>
    <property type="project" value="InterPro"/>
</dbReference>
<dbReference type="FunFam" id="3.40.50.2000:FF:000009">
    <property type="entry name" value="Sterol 3-beta-glucosyltransferase UGT80A2"/>
    <property type="match status" value="1"/>
</dbReference>
<evidence type="ECO:0000259" key="1">
    <source>
        <dbReference type="Pfam" id="PF03033"/>
    </source>
</evidence>
<evidence type="ECO:0000313" key="3">
    <source>
        <dbReference type="EMBL" id="KPV54302.1"/>
    </source>
</evidence>